<protein>
    <submittedName>
        <fullName evidence="2">C2 domain</fullName>
    </submittedName>
</protein>
<dbReference type="InterPro" id="IPR035892">
    <property type="entry name" value="C2_domain_sf"/>
</dbReference>
<dbReference type="PANTHER" id="PTHR47800">
    <property type="entry name" value="C2 DOMAIN-CONTAINING PROTEIN"/>
    <property type="match status" value="1"/>
</dbReference>
<dbReference type="GO" id="GO:0010628">
    <property type="term" value="P:positive regulation of gene expression"/>
    <property type="evidence" value="ECO:0007669"/>
    <property type="project" value="TreeGrafter"/>
</dbReference>
<dbReference type="GeneID" id="36407112"/>
<proteinExistence type="predicted"/>
<dbReference type="EMBL" id="CCYD01000610">
    <property type="protein sequence ID" value="CEG41727.1"/>
    <property type="molecule type" value="Genomic_DNA"/>
</dbReference>
<dbReference type="Gene3D" id="2.60.40.150">
    <property type="entry name" value="C2 domain"/>
    <property type="match status" value="1"/>
</dbReference>
<dbReference type="PANTHER" id="PTHR47800:SF5">
    <property type="entry name" value="FER-1-LIKE PROTEIN 6"/>
    <property type="match status" value="1"/>
</dbReference>
<evidence type="ECO:0000313" key="2">
    <source>
        <dbReference type="EMBL" id="CEG41727.1"/>
    </source>
</evidence>
<dbReference type="OMA" id="DGESMAW"/>
<dbReference type="SMART" id="SM00239">
    <property type="entry name" value="C2"/>
    <property type="match status" value="1"/>
</dbReference>
<dbReference type="Pfam" id="PF00168">
    <property type="entry name" value="C2"/>
    <property type="match status" value="1"/>
</dbReference>
<reference evidence="3" key="1">
    <citation type="submission" date="2014-09" db="EMBL/GenBank/DDBJ databases">
        <authorList>
            <person name="Sharma Rahul"/>
            <person name="Thines Marco"/>
        </authorList>
    </citation>
    <scope>NUCLEOTIDE SEQUENCE [LARGE SCALE GENOMIC DNA]</scope>
</reference>
<dbReference type="AlphaFoldDB" id="A0A0P1AK32"/>
<sequence>MSLSYPLHGTPVGASFDVNLEIVSAQGIKAGDYLDIKAAFQGHLSTSDAFTVIKVDGESMAWTRPAFSTLNPKWNEKFYFKNVPKDSHFKFALFDADMIGEDELGEAHFSTLSVIYDVDTEFDLPITQDDRNAGIMSIKVNFTQVYADDDAVVEEVGPVRYSVHSSYSAGVFKKLTSEDENIKSLAYIVQLHNIALYMPIDYHWNKHYQKIQRVFSPDHAEAPILRQLVKTQHALVYEHNQKSTKYGTIRAPGDFFHLLHNGMRDEKPVLFTYAITSNGWFFSETGAGFFKDMLSKHMVHSNAAESVKYAGEFRIEKTKNGTRKLVIDNNSGTYAPHKESLPRLKQLMENNFPGIVCEALNRNDADLVKRRREILDAWD</sequence>
<dbReference type="OrthoDB" id="73919at2759"/>
<dbReference type="PROSITE" id="PS50004">
    <property type="entry name" value="C2"/>
    <property type="match status" value="1"/>
</dbReference>
<accession>A0A0P1AK32</accession>
<dbReference type="Proteomes" id="UP000054928">
    <property type="component" value="Unassembled WGS sequence"/>
</dbReference>
<dbReference type="CDD" id="cd00030">
    <property type="entry name" value="C2"/>
    <property type="match status" value="1"/>
</dbReference>
<dbReference type="InterPro" id="IPR000008">
    <property type="entry name" value="C2_dom"/>
</dbReference>
<feature type="domain" description="C2" evidence="1">
    <location>
        <begin position="1"/>
        <end position="126"/>
    </location>
</feature>
<evidence type="ECO:0000259" key="1">
    <source>
        <dbReference type="PROSITE" id="PS50004"/>
    </source>
</evidence>
<name>A0A0P1AK32_PLAHL</name>
<keyword evidence="3" id="KW-1185">Reference proteome</keyword>
<organism evidence="2 3">
    <name type="scientific">Plasmopara halstedii</name>
    <name type="common">Downy mildew of sunflower</name>
    <dbReference type="NCBI Taxonomy" id="4781"/>
    <lineage>
        <taxon>Eukaryota</taxon>
        <taxon>Sar</taxon>
        <taxon>Stramenopiles</taxon>
        <taxon>Oomycota</taxon>
        <taxon>Peronosporomycetes</taxon>
        <taxon>Peronosporales</taxon>
        <taxon>Peronosporaceae</taxon>
        <taxon>Plasmopara</taxon>
    </lineage>
</organism>
<dbReference type="SUPFAM" id="SSF49562">
    <property type="entry name" value="C2 domain (Calcium/lipid-binding domain, CaLB)"/>
    <property type="match status" value="1"/>
</dbReference>
<dbReference type="RefSeq" id="XP_024578096.1">
    <property type="nucleotide sequence ID" value="XM_024727528.1"/>
</dbReference>
<dbReference type="STRING" id="4781.A0A0P1AK32"/>
<evidence type="ECO:0000313" key="3">
    <source>
        <dbReference type="Proteomes" id="UP000054928"/>
    </source>
</evidence>